<accession>A0A402A4V6</accession>
<proteinExistence type="predicted"/>
<dbReference type="EMBL" id="BIFR01000001">
    <property type="protein sequence ID" value="GCE14238.1"/>
    <property type="molecule type" value="Genomic_DNA"/>
</dbReference>
<dbReference type="RefSeq" id="WP_126581653.1">
    <property type="nucleotide sequence ID" value="NZ_BIFR01000001.1"/>
</dbReference>
<dbReference type="Proteomes" id="UP000287352">
    <property type="component" value="Unassembled WGS sequence"/>
</dbReference>
<dbReference type="AlphaFoldDB" id="A0A402A4V6"/>
<dbReference type="OrthoDB" id="9885312at2"/>
<evidence type="ECO:0000313" key="3">
    <source>
        <dbReference type="Proteomes" id="UP000287352"/>
    </source>
</evidence>
<organism evidence="1 3">
    <name type="scientific">Tengunoibacter tsumagoiensis</name>
    <dbReference type="NCBI Taxonomy" id="2014871"/>
    <lineage>
        <taxon>Bacteria</taxon>
        <taxon>Bacillati</taxon>
        <taxon>Chloroflexota</taxon>
        <taxon>Ktedonobacteria</taxon>
        <taxon>Ktedonobacterales</taxon>
        <taxon>Dictyobacteraceae</taxon>
        <taxon>Tengunoibacter</taxon>
    </lineage>
</organism>
<evidence type="ECO:0000313" key="2">
    <source>
        <dbReference type="EMBL" id="GCE14238.1"/>
    </source>
</evidence>
<comment type="caution">
    <text evidence="1">The sequence shown here is derived from an EMBL/GenBank/DDBJ whole genome shotgun (WGS) entry which is preliminary data.</text>
</comment>
<reference evidence="3" key="1">
    <citation type="submission" date="2018-12" db="EMBL/GenBank/DDBJ databases">
        <title>Tengunoibacter tsumagoiensis gen. nov., sp. nov., Dictyobacter kobayashii sp. nov., D. alpinus sp. nov., and D. joshuensis sp. nov. and description of Dictyobacteraceae fam. nov. within the order Ktedonobacterales isolated from Tengu-no-mugimeshi.</title>
        <authorList>
            <person name="Wang C.M."/>
            <person name="Zheng Y."/>
            <person name="Sakai Y."/>
            <person name="Toyoda A."/>
            <person name="Minakuchi Y."/>
            <person name="Abe K."/>
            <person name="Yokota A."/>
            <person name="Yabe S."/>
        </authorList>
    </citation>
    <scope>NUCLEOTIDE SEQUENCE [LARGE SCALE GENOMIC DNA]</scope>
    <source>
        <strain evidence="3">Uno3</strain>
    </source>
</reference>
<sequence length="111" mass="12425">MKYRYRLFCDDCTGDEHGCFGGGSELSEEIFDTTSEAFDAGHAATESCAPWGFIVTDEDGRAVVVDEDGKVVDDPDGYRRAMMHFFASFNLFNMDILKGRKGKQLFFLGQL</sequence>
<name>A0A402A4V6_9CHLR</name>
<protein>
    <submittedName>
        <fullName evidence="1">Uncharacterized protein</fullName>
    </submittedName>
</protein>
<dbReference type="EMBL" id="BIFR01000001">
    <property type="protein sequence ID" value="GCE14184.1"/>
    <property type="molecule type" value="Genomic_DNA"/>
</dbReference>
<keyword evidence="3" id="KW-1185">Reference proteome</keyword>
<reference evidence="1" key="2">
    <citation type="journal article" date="2019" name="Int. J. Syst. Evol. Microbiol.">
        <title>Tengunoibacter tsumagoiensis gen. nov., sp. nov., Dictyobacter kobayashii sp. nov., Dictyobacter alpinus sp. nov., and description of Dictyobacteraceae fam. nov. within the order Ktedonobacterales isolated from Tengu-no-mugimeshi, a soil-like granular mass of micro-organisms, and emended descriptions of the genera Ktedonobacter and Dictyobacter.</title>
        <authorList>
            <person name="Wang C."/>
            <person name="Zheng Y."/>
            <person name="Sakai Y."/>
            <person name="Toyoda A."/>
            <person name="Minakuchi Y."/>
            <person name="Abe K."/>
            <person name="Yokota A."/>
            <person name="Yabe S."/>
        </authorList>
    </citation>
    <scope>NUCLEOTIDE SEQUENCE</scope>
    <source>
        <strain evidence="1">Uno3</strain>
    </source>
</reference>
<gene>
    <name evidence="1" type="ORF">KTT_40430</name>
    <name evidence="2" type="ORF">KTT_40970</name>
</gene>
<evidence type="ECO:0000313" key="1">
    <source>
        <dbReference type="EMBL" id="GCE14184.1"/>
    </source>
</evidence>